<name>A0A644Z5J2_9ZZZZ</name>
<feature type="domain" description="Aminotransferase class I/classII large" evidence="6">
    <location>
        <begin position="37"/>
        <end position="375"/>
    </location>
</feature>
<evidence type="ECO:0000256" key="1">
    <source>
        <dbReference type="ARBA" id="ARBA00001933"/>
    </source>
</evidence>
<dbReference type="InterPro" id="IPR015424">
    <property type="entry name" value="PyrdxlP-dep_Trfase"/>
</dbReference>
<dbReference type="InterPro" id="IPR015422">
    <property type="entry name" value="PyrdxlP-dep_Trfase_small"/>
</dbReference>
<evidence type="ECO:0000256" key="4">
    <source>
        <dbReference type="ARBA" id="ARBA00023239"/>
    </source>
</evidence>
<sequence length="383" mass="42398">MYDFTTFPDRKNTESVKWGLYEPDVLPMWVADMDFVSPQPVIDALLERVRHGVFGYPMIKKDMKQVIVERMAQRYGWSIDPSAVVFVPGVVPGFNLVCQALTGPGDSIVMLTPVYPPFFSAPANAGAEKIEVPMLQSAQGRYEIDFEAFESAIQPNTKVFMLCNPHNPVGRVFDREELEQLGEICLRHGVTICSDEIHSDLVFSGHTHTPIASISEEFDQNSVTLIAPSKTFNIAGLECSMIICKNPELRKKLETARKGLLGGVNVLGLTAGLAAYQHGEEWLKELLAVLETNRDLLTNFLQARIPEIKVTPAEATYLAWLDCRALNLPGGAFSFFLKEGKVALNEGKDFGAQGEGFLRFNFGCPTAMVQEAMERMEKAVGGK</sequence>
<proteinExistence type="inferred from homology"/>
<dbReference type="AlphaFoldDB" id="A0A644Z5J2"/>
<dbReference type="GO" id="GO:0047804">
    <property type="term" value="F:cysteine-S-conjugate beta-lyase activity"/>
    <property type="evidence" value="ECO:0007669"/>
    <property type="project" value="UniProtKB-EC"/>
</dbReference>
<comment type="cofactor">
    <cofactor evidence="1">
        <name>pyridoxal 5'-phosphate</name>
        <dbReference type="ChEBI" id="CHEBI:597326"/>
    </cofactor>
</comment>
<dbReference type="GO" id="GO:0030170">
    <property type="term" value="F:pyridoxal phosphate binding"/>
    <property type="evidence" value="ECO:0007669"/>
    <property type="project" value="InterPro"/>
</dbReference>
<keyword evidence="3" id="KW-0663">Pyridoxal phosphate</keyword>
<dbReference type="SUPFAM" id="SSF53383">
    <property type="entry name" value="PLP-dependent transferases"/>
    <property type="match status" value="1"/>
</dbReference>
<evidence type="ECO:0000313" key="7">
    <source>
        <dbReference type="EMBL" id="MPM35887.1"/>
    </source>
</evidence>
<evidence type="ECO:0000256" key="5">
    <source>
        <dbReference type="ARBA" id="ARBA00037974"/>
    </source>
</evidence>
<dbReference type="NCBIfam" id="TIGR04350">
    <property type="entry name" value="C_S_lyase_PatB"/>
    <property type="match status" value="1"/>
</dbReference>
<dbReference type="InterPro" id="IPR004839">
    <property type="entry name" value="Aminotransferase_I/II_large"/>
</dbReference>
<comment type="caution">
    <text evidence="7">The sequence shown here is derived from an EMBL/GenBank/DDBJ whole genome shotgun (WGS) entry which is preliminary data.</text>
</comment>
<dbReference type="EMBL" id="VSSQ01007428">
    <property type="protein sequence ID" value="MPM35887.1"/>
    <property type="molecule type" value="Genomic_DNA"/>
</dbReference>
<dbReference type="CDD" id="cd00609">
    <property type="entry name" value="AAT_like"/>
    <property type="match status" value="1"/>
</dbReference>
<protein>
    <recommendedName>
        <fullName evidence="2">cysteine-S-conjugate beta-lyase</fullName>
        <ecNumber evidence="2">4.4.1.13</ecNumber>
    </recommendedName>
</protein>
<dbReference type="InterPro" id="IPR027619">
    <property type="entry name" value="C-S_lyase_PatB-like"/>
</dbReference>
<evidence type="ECO:0000256" key="2">
    <source>
        <dbReference type="ARBA" id="ARBA00012224"/>
    </source>
</evidence>
<accession>A0A644Z5J2</accession>
<gene>
    <name evidence="7" type="primary">patB_23</name>
    <name evidence="7" type="ORF">SDC9_82481</name>
</gene>
<organism evidence="7">
    <name type="scientific">bioreactor metagenome</name>
    <dbReference type="NCBI Taxonomy" id="1076179"/>
    <lineage>
        <taxon>unclassified sequences</taxon>
        <taxon>metagenomes</taxon>
        <taxon>ecological metagenomes</taxon>
    </lineage>
</organism>
<dbReference type="Pfam" id="PF00155">
    <property type="entry name" value="Aminotran_1_2"/>
    <property type="match status" value="1"/>
</dbReference>
<evidence type="ECO:0000256" key="3">
    <source>
        <dbReference type="ARBA" id="ARBA00022898"/>
    </source>
</evidence>
<dbReference type="Gene3D" id="3.40.640.10">
    <property type="entry name" value="Type I PLP-dependent aspartate aminotransferase-like (Major domain)"/>
    <property type="match status" value="1"/>
</dbReference>
<dbReference type="Gene3D" id="3.90.1150.10">
    <property type="entry name" value="Aspartate Aminotransferase, domain 1"/>
    <property type="match status" value="1"/>
</dbReference>
<dbReference type="InterPro" id="IPR051798">
    <property type="entry name" value="Class-II_PLP-Dep_Aminotrans"/>
</dbReference>
<dbReference type="PANTHER" id="PTHR43525">
    <property type="entry name" value="PROTEIN MALY"/>
    <property type="match status" value="1"/>
</dbReference>
<evidence type="ECO:0000259" key="6">
    <source>
        <dbReference type="Pfam" id="PF00155"/>
    </source>
</evidence>
<keyword evidence="4 7" id="KW-0456">Lyase</keyword>
<reference evidence="7" key="1">
    <citation type="submission" date="2019-08" db="EMBL/GenBank/DDBJ databases">
        <authorList>
            <person name="Kucharzyk K."/>
            <person name="Murdoch R.W."/>
            <person name="Higgins S."/>
            <person name="Loffler F."/>
        </authorList>
    </citation>
    <scope>NUCLEOTIDE SEQUENCE</scope>
</reference>
<comment type="similarity">
    <text evidence="5">Belongs to the class-II pyridoxal-phosphate-dependent aminotransferase family. MalY/PatB cystathionine beta-lyase subfamily.</text>
</comment>
<dbReference type="PANTHER" id="PTHR43525:SF1">
    <property type="entry name" value="PROTEIN MALY"/>
    <property type="match status" value="1"/>
</dbReference>
<dbReference type="EC" id="4.4.1.13" evidence="2"/>
<dbReference type="InterPro" id="IPR015421">
    <property type="entry name" value="PyrdxlP-dep_Trfase_major"/>
</dbReference>